<dbReference type="Pfam" id="PF13380">
    <property type="entry name" value="CoA_binding_2"/>
    <property type="match status" value="1"/>
</dbReference>
<keyword evidence="3" id="KW-1185">Reference proteome</keyword>
<organism evidence="2 3">
    <name type="scientific">Anaeromyxobacter diazotrophicus</name>
    <dbReference type="NCBI Taxonomy" id="2590199"/>
    <lineage>
        <taxon>Bacteria</taxon>
        <taxon>Pseudomonadati</taxon>
        <taxon>Myxococcota</taxon>
        <taxon>Myxococcia</taxon>
        <taxon>Myxococcales</taxon>
        <taxon>Cystobacterineae</taxon>
        <taxon>Anaeromyxobacteraceae</taxon>
        <taxon>Anaeromyxobacter</taxon>
    </lineage>
</organism>
<dbReference type="EMBL" id="BJTG01000005">
    <property type="protein sequence ID" value="GEJ57765.1"/>
    <property type="molecule type" value="Genomic_DNA"/>
</dbReference>
<dbReference type="SUPFAM" id="SSF51735">
    <property type="entry name" value="NAD(P)-binding Rossmann-fold domains"/>
    <property type="match status" value="1"/>
</dbReference>
<protein>
    <recommendedName>
        <fullName evidence="1">CoA-binding domain-containing protein</fullName>
    </recommendedName>
</protein>
<dbReference type="Proteomes" id="UP000503640">
    <property type="component" value="Unassembled WGS sequence"/>
</dbReference>
<sequence>MDEENLSRARAVLACRRLALVGASRDPRSFSRAVQRELTARCYDVVPVNPAAGEIGGAPAVARVQDAAPAPEAALIMTPPSLAAAAARDCLAAGVRRVWFHRGAGRGCASEEAVALCRAQGVEPVVDLCPFMVLDRAGFVHRLHAVLRRRARPRRAAAPA</sequence>
<evidence type="ECO:0000259" key="1">
    <source>
        <dbReference type="SMART" id="SM00881"/>
    </source>
</evidence>
<proteinExistence type="predicted"/>
<dbReference type="RefSeq" id="WP_176065633.1">
    <property type="nucleotide sequence ID" value="NZ_BJTG01000005.1"/>
</dbReference>
<feature type="domain" description="CoA-binding" evidence="1">
    <location>
        <begin position="12"/>
        <end position="102"/>
    </location>
</feature>
<evidence type="ECO:0000313" key="3">
    <source>
        <dbReference type="Proteomes" id="UP000503640"/>
    </source>
</evidence>
<reference evidence="3" key="1">
    <citation type="journal article" date="2020" name="Appl. Environ. Microbiol.">
        <title>Diazotrophic Anaeromyxobacter Isolates from Soils.</title>
        <authorList>
            <person name="Masuda Y."/>
            <person name="Yamanaka H."/>
            <person name="Xu Z.X."/>
            <person name="Shiratori Y."/>
            <person name="Aono T."/>
            <person name="Amachi S."/>
            <person name="Senoo K."/>
            <person name="Itoh H."/>
        </authorList>
    </citation>
    <scope>NUCLEOTIDE SEQUENCE [LARGE SCALE GENOMIC DNA]</scope>
    <source>
        <strain evidence="3">R267</strain>
    </source>
</reference>
<dbReference type="PANTHER" id="PTHR33303">
    <property type="entry name" value="CYTOPLASMIC PROTEIN-RELATED"/>
    <property type="match status" value="1"/>
</dbReference>
<dbReference type="AlphaFoldDB" id="A0A7I9VMY8"/>
<dbReference type="PANTHER" id="PTHR33303:SF2">
    <property type="entry name" value="COA-BINDING DOMAIN-CONTAINING PROTEIN"/>
    <property type="match status" value="1"/>
</dbReference>
<evidence type="ECO:0000313" key="2">
    <source>
        <dbReference type="EMBL" id="GEJ57765.1"/>
    </source>
</evidence>
<dbReference type="Gene3D" id="3.40.50.720">
    <property type="entry name" value="NAD(P)-binding Rossmann-like Domain"/>
    <property type="match status" value="1"/>
</dbReference>
<dbReference type="InterPro" id="IPR003781">
    <property type="entry name" value="CoA-bd"/>
</dbReference>
<comment type="caution">
    <text evidence="2">The sequence shown here is derived from an EMBL/GenBank/DDBJ whole genome shotgun (WGS) entry which is preliminary data.</text>
</comment>
<accession>A0A7I9VMY8</accession>
<gene>
    <name evidence="2" type="ORF">AMYX_25060</name>
</gene>
<dbReference type="SMART" id="SM00881">
    <property type="entry name" value="CoA_binding"/>
    <property type="match status" value="1"/>
</dbReference>
<name>A0A7I9VMY8_9BACT</name>
<dbReference type="InterPro" id="IPR036291">
    <property type="entry name" value="NAD(P)-bd_dom_sf"/>
</dbReference>